<accession>A0A3B0RZF4</accession>
<name>A0A3B0RZF4_9ZZZZ</name>
<dbReference type="AlphaFoldDB" id="A0A3B0RZF4"/>
<feature type="compositionally biased region" description="Basic and acidic residues" evidence="1">
    <location>
        <begin position="36"/>
        <end position="45"/>
    </location>
</feature>
<feature type="region of interest" description="Disordered" evidence="1">
    <location>
        <begin position="340"/>
        <end position="363"/>
    </location>
</feature>
<evidence type="ECO:0000313" key="3">
    <source>
        <dbReference type="EMBL" id="VAV93638.1"/>
    </source>
</evidence>
<feature type="compositionally biased region" description="Polar residues" evidence="1">
    <location>
        <begin position="506"/>
        <end position="521"/>
    </location>
</feature>
<dbReference type="CDD" id="cd17470">
    <property type="entry name" value="T3SS_Flik_C"/>
    <property type="match status" value="1"/>
</dbReference>
<feature type="compositionally biased region" description="Low complexity" evidence="1">
    <location>
        <begin position="8"/>
        <end position="25"/>
    </location>
</feature>
<dbReference type="Gene3D" id="3.30.750.140">
    <property type="match status" value="1"/>
</dbReference>
<proteinExistence type="predicted"/>
<dbReference type="EMBL" id="UOEG01000105">
    <property type="protein sequence ID" value="VAV93638.1"/>
    <property type="molecule type" value="Genomic_DNA"/>
</dbReference>
<feature type="domain" description="Flagellar hook-length control protein-like C-terminal" evidence="2">
    <location>
        <begin position="437"/>
        <end position="511"/>
    </location>
</feature>
<evidence type="ECO:0000259" key="2">
    <source>
        <dbReference type="Pfam" id="PF02120"/>
    </source>
</evidence>
<gene>
    <name evidence="3" type="ORF">MNBD_ALPHA07-518</name>
</gene>
<dbReference type="InterPro" id="IPR038610">
    <property type="entry name" value="FliK-like_C_sf"/>
</dbReference>
<dbReference type="Pfam" id="PF02120">
    <property type="entry name" value="Flg_hook"/>
    <property type="match status" value="1"/>
</dbReference>
<feature type="region of interest" description="Disordered" evidence="1">
    <location>
        <begin position="1"/>
        <end position="171"/>
    </location>
</feature>
<sequence length="556" mass="58003">MLNPLNIAPASGQAAGQATSQTTGPKPDPQTSLNSEPHETPRGDETFESVLSAESDTADKAEDATFPDTQADIDPVPDPDEAGTVEAGTVEAGTDELAEFPILTDQATTPPDSDETFPLAGAKNDASQRIDNGGVIAETGRINPYELAGSGNKTGRESGHNPSPILSDRASGDRVIAALGNTRGNTRGNTGGNTGPLLTTAQSPQPIYDPAPKVTDQTILADDVRADTPRVSTGPQAAVDDISPPKGGQPVHSLLGVALGQQASATKPGQTEALKNMPAGTRAIQLDPDQALPEKMVGDISQAVTRQPTATNQPGLGPIASAEAGKTYKNVDKLIERQKEGSRGVALNPADRSGQILPPPSGTISGMAIGPAPVTIAENQMDMSRVNWISETEILSDTGTIPRSAAPVTTSITQAFQHPDLPRHLAAQIASAAQRGGAEKPVEILLNPTELGRVKISMASIDGTMTVSVIADRPETLDLMRRHINVLAQEFLDIGYGQADFAFGQNDPQNGADSDQYTPGSPQMARQADEAMPDTPPQTNAIAATRIITDRVDIRL</sequence>
<protein>
    <recommendedName>
        <fullName evidence="2">Flagellar hook-length control protein-like C-terminal domain-containing protein</fullName>
    </recommendedName>
</protein>
<evidence type="ECO:0000256" key="1">
    <source>
        <dbReference type="SAM" id="MobiDB-lite"/>
    </source>
</evidence>
<feature type="region of interest" description="Disordered" evidence="1">
    <location>
        <begin position="503"/>
        <end position="539"/>
    </location>
</feature>
<reference evidence="3" key="1">
    <citation type="submission" date="2018-06" db="EMBL/GenBank/DDBJ databases">
        <authorList>
            <person name="Zhirakovskaya E."/>
        </authorList>
    </citation>
    <scope>NUCLEOTIDE SEQUENCE</scope>
</reference>
<dbReference type="InterPro" id="IPR021136">
    <property type="entry name" value="Flagellar_hook_control-like_C"/>
</dbReference>
<organism evidence="3">
    <name type="scientific">hydrothermal vent metagenome</name>
    <dbReference type="NCBI Taxonomy" id="652676"/>
    <lineage>
        <taxon>unclassified sequences</taxon>
        <taxon>metagenomes</taxon>
        <taxon>ecological metagenomes</taxon>
    </lineage>
</organism>